<dbReference type="GO" id="GO:0005262">
    <property type="term" value="F:calcium channel activity"/>
    <property type="evidence" value="ECO:0007669"/>
    <property type="project" value="UniProtKB-KW"/>
</dbReference>
<evidence type="ECO:0000256" key="10">
    <source>
        <dbReference type="ARBA" id="ARBA00023054"/>
    </source>
</evidence>
<evidence type="ECO:0000256" key="6">
    <source>
        <dbReference type="ARBA" id="ARBA00022692"/>
    </source>
</evidence>
<proteinExistence type="inferred from homology"/>
<dbReference type="PANTHER" id="PTHR20917">
    <property type="entry name" value="PNAS-RELATED"/>
    <property type="match status" value="1"/>
</dbReference>
<gene>
    <name evidence="15" type="ORF">MNEG_3628</name>
</gene>
<comment type="subcellular location">
    <subcellularLocation>
        <location evidence="1">Endoplasmic reticulum membrane</location>
        <topology evidence="1">Multi-pass membrane protein</topology>
    </subcellularLocation>
</comment>
<evidence type="ECO:0000313" key="15">
    <source>
        <dbReference type="EMBL" id="KIZ04330.1"/>
    </source>
</evidence>
<keyword evidence="13" id="KW-0407">Ion channel</keyword>
<dbReference type="KEGG" id="mng:MNEG_3628"/>
<dbReference type="GeneID" id="25736506"/>
<evidence type="ECO:0000256" key="2">
    <source>
        <dbReference type="ARBA" id="ARBA00006537"/>
    </source>
</evidence>
<sequence length="186" mass="20484">MAVPYDALQVIAVSLLSAALFEAVTWLLFYRTGSYGRQIEQLERMGKKLEEAQDQLAADPNNNAKKKAQQRQERELRNFSITMQGTKFKIGLLTAASMIGGMWLVNKRFKGVVVAKMPFVPPGFITGLTHMGLPGDDMTDVSASFFFATTGPLFRSNLQKLTGSGPTRTAAKFLNVQGLSFDKKAQ</sequence>
<dbReference type="GO" id="GO:0005789">
    <property type="term" value="C:endoplasmic reticulum membrane"/>
    <property type="evidence" value="ECO:0007669"/>
    <property type="project" value="UniProtKB-SubCell"/>
</dbReference>
<dbReference type="Pfam" id="PF01956">
    <property type="entry name" value="EMC3_TMCO1"/>
    <property type="match status" value="1"/>
</dbReference>
<evidence type="ECO:0000313" key="16">
    <source>
        <dbReference type="Proteomes" id="UP000054498"/>
    </source>
</evidence>
<evidence type="ECO:0000256" key="7">
    <source>
        <dbReference type="ARBA" id="ARBA00022824"/>
    </source>
</evidence>
<evidence type="ECO:0000256" key="9">
    <source>
        <dbReference type="ARBA" id="ARBA00022989"/>
    </source>
</evidence>
<evidence type="ECO:0000256" key="12">
    <source>
        <dbReference type="ARBA" id="ARBA00023136"/>
    </source>
</evidence>
<evidence type="ECO:0000256" key="5">
    <source>
        <dbReference type="ARBA" id="ARBA00022673"/>
    </source>
</evidence>
<dbReference type="PANTHER" id="PTHR20917:SF0">
    <property type="entry name" value="CALCIUM LOAD-ACTIVATED CALCIUM CHANNEL"/>
    <property type="match status" value="1"/>
</dbReference>
<keyword evidence="16" id="KW-1185">Reference proteome</keyword>
<dbReference type="OrthoDB" id="342726at2759"/>
<keyword evidence="11" id="KW-0406">Ion transport</keyword>
<dbReference type="EMBL" id="KK100683">
    <property type="protein sequence ID" value="KIZ04330.1"/>
    <property type="molecule type" value="Genomic_DNA"/>
</dbReference>
<keyword evidence="9 14" id="KW-1133">Transmembrane helix</keyword>
<keyword evidence="10" id="KW-0175">Coiled coil</keyword>
<keyword evidence="7" id="KW-0256">Endoplasmic reticulum</keyword>
<keyword evidence="8" id="KW-0106">Calcium</keyword>
<organism evidence="15 16">
    <name type="scientific">Monoraphidium neglectum</name>
    <dbReference type="NCBI Taxonomy" id="145388"/>
    <lineage>
        <taxon>Eukaryota</taxon>
        <taxon>Viridiplantae</taxon>
        <taxon>Chlorophyta</taxon>
        <taxon>core chlorophytes</taxon>
        <taxon>Chlorophyceae</taxon>
        <taxon>CS clade</taxon>
        <taxon>Sphaeropleales</taxon>
        <taxon>Selenastraceae</taxon>
        <taxon>Monoraphidium</taxon>
    </lineage>
</organism>
<evidence type="ECO:0000256" key="13">
    <source>
        <dbReference type="ARBA" id="ARBA00023303"/>
    </source>
</evidence>
<dbReference type="InterPro" id="IPR008559">
    <property type="entry name" value="TMCO1"/>
</dbReference>
<dbReference type="SMART" id="SM01415">
    <property type="entry name" value="DUF106"/>
    <property type="match status" value="1"/>
</dbReference>
<evidence type="ECO:0000256" key="14">
    <source>
        <dbReference type="SAM" id="Phobius"/>
    </source>
</evidence>
<keyword evidence="12 14" id="KW-0472">Membrane</keyword>
<dbReference type="Proteomes" id="UP000054498">
    <property type="component" value="Unassembled WGS sequence"/>
</dbReference>
<keyword evidence="3" id="KW-0813">Transport</keyword>
<evidence type="ECO:0000256" key="11">
    <source>
        <dbReference type="ARBA" id="ARBA00023065"/>
    </source>
</evidence>
<accession>A0A0D2MNQ2</accession>
<evidence type="ECO:0000256" key="3">
    <source>
        <dbReference type="ARBA" id="ARBA00022448"/>
    </source>
</evidence>
<evidence type="ECO:0000256" key="8">
    <source>
        <dbReference type="ARBA" id="ARBA00022837"/>
    </source>
</evidence>
<evidence type="ECO:0000256" key="4">
    <source>
        <dbReference type="ARBA" id="ARBA00022568"/>
    </source>
</evidence>
<evidence type="ECO:0000256" key="1">
    <source>
        <dbReference type="ARBA" id="ARBA00004477"/>
    </source>
</evidence>
<comment type="similarity">
    <text evidence="2">Belongs to the TMCO1 family.</text>
</comment>
<dbReference type="InterPro" id="IPR002809">
    <property type="entry name" value="EMC3/TMCO1"/>
</dbReference>
<keyword evidence="6 14" id="KW-0812">Transmembrane</keyword>
<dbReference type="RefSeq" id="XP_013903349.1">
    <property type="nucleotide sequence ID" value="XM_014047895.1"/>
</dbReference>
<protein>
    <submittedName>
        <fullName evidence="15">Transmembrane and coiled-coil domain-containing protein 1</fullName>
    </submittedName>
</protein>
<dbReference type="GO" id="GO:0032469">
    <property type="term" value="P:endoplasmic reticulum calcium ion homeostasis"/>
    <property type="evidence" value="ECO:0007669"/>
    <property type="project" value="InterPro"/>
</dbReference>
<keyword evidence="5" id="KW-0107">Calcium channel</keyword>
<dbReference type="STRING" id="145388.A0A0D2MNQ2"/>
<feature type="transmembrane region" description="Helical" evidence="14">
    <location>
        <begin position="6"/>
        <end position="29"/>
    </location>
</feature>
<keyword evidence="4" id="KW-0109">Calcium transport</keyword>
<name>A0A0D2MNQ2_9CHLO</name>
<dbReference type="AlphaFoldDB" id="A0A0D2MNQ2"/>
<reference evidence="15 16" key="1">
    <citation type="journal article" date="2013" name="BMC Genomics">
        <title>Reconstruction of the lipid metabolism for the microalga Monoraphidium neglectum from its genome sequence reveals characteristics suitable for biofuel production.</title>
        <authorList>
            <person name="Bogen C."/>
            <person name="Al-Dilaimi A."/>
            <person name="Albersmeier A."/>
            <person name="Wichmann J."/>
            <person name="Grundmann M."/>
            <person name="Rupp O."/>
            <person name="Lauersen K.J."/>
            <person name="Blifernez-Klassen O."/>
            <person name="Kalinowski J."/>
            <person name="Goesmann A."/>
            <person name="Mussgnug J.H."/>
            <person name="Kruse O."/>
        </authorList>
    </citation>
    <scope>NUCLEOTIDE SEQUENCE [LARGE SCALE GENOMIC DNA]</scope>
    <source>
        <strain evidence="15 16">SAG 48.87</strain>
    </source>
</reference>